<dbReference type="Proteomes" id="UP000422744">
    <property type="component" value="Chromosome"/>
</dbReference>
<dbReference type="RefSeq" id="WP_155969030.1">
    <property type="nucleotide sequence ID" value="NZ_CP037426.1"/>
</dbReference>
<feature type="transmembrane region" description="Helical" evidence="1">
    <location>
        <begin position="154"/>
        <end position="178"/>
    </location>
</feature>
<evidence type="ECO:0000313" key="2">
    <source>
        <dbReference type="EMBL" id="QGT16399.1"/>
    </source>
</evidence>
<feature type="transmembrane region" description="Helical" evidence="1">
    <location>
        <begin position="56"/>
        <end position="85"/>
    </location>
</feature>
<dbReference type="AlphaFoldDB" id="A0A6I6CK80"/>
<evidence type="ECO:0000256" key="1">
    <source>
        <dbReference type="SAM" id="Phobius"/>
    </source>
</evidence>
<name>A0A6I6CK80_WOLPI</name>
<proteinExistence type="predicted"/>
<gene>
    <name evidence="2" type="ORF">E0495_04055</name>
</gene>
<keyword evidence="1" id="KW-0812">Transmembrane</keyword>
<dbReference type="EMBL" id="CP037426">
    <property type="protein sequence ID" value="QGT16399.1"/>
    <property type="molecule type" value="Genomic_DNA"/>
</dbReference>
<sequence>MNPRLKAFLVVCSIIAFLIALLFLVYYLNLLVNYILDPILVRPFERLYKNLIVDGLYAYLSTSTSSPALAFLATGFIVIAAFICLNKMLLPLQEKIINNYTSFKNNNIDSNSMLFEVYKDPTIKLKDKILFFSIHLIYYLQLPFLYIASKVSALRGFLIFNFGLLLLNYALLIPVALLELIKYPSVKLFSPLGLNVKQLSFLFNVSDVGTGSQSVHTRSFEESVINCAEELKQKFGTQPNVLNKEFEDYINNSDELTTEQKEQLKLYLNFNGSNEAAWQESKTGLTLTQAANLVSTAAKNQKSDVNSLLLMNLKDGLGLCTLGMFDRIIYSLSCLEAKNNFLVQINGAVNVLTPKFTERFLKEYCNYKKLKILVDKFEDFYSEDYADKNNISDEVKSNINQSIIEIREFVFKELYIKFYEEYGKSIQRGAIKQKLRELVTDDSIKEAVYYSMYNIEIPAEPPTYLERVKAFFGGHARSPAA</sequence>
<reference evidence="2 3" key="1">
    <citation type="submission" date="2019-03" db="EMBL/GenBank/DDBJ databases">
        <title>Wolbachia endosymbiont of Haematobia irritans wIrr.</title>
        <authorList>
            <person name="Parry R.H."/>
            <person name="Asgari S."/>
        </authorList>
    </citation>
    <scope>NUCLEOTIDE SEQUENCE [LARGE SCALE GENOMIC DNA]</scope>
    <source>
        <strain evidence="3">wIrr</strain>
    </source>
</reference>
<protein>
    <submittedName>
        <fullName evidence="2">Uncharacterized protein</fullName>
    </submittedName>
</protein>
<accession>A0A6I6CK80</accession>
<keyword evidence="1" id="KW-1133">Transmembrane helix</keyword>
<evidence type="ECO:0000313" key="3">
    <source>
        <dbReference type="Proteomes" id="UP000422744"/>
    </source>
</evidence>
<feature type="transmembrane region" description="Helical" evidence="1">
    <location>
        <begin position="129"/>
        <end position="148"/>
    </location>
</feature>
<feature type="transmembrane region" description="Helical" evidence="1">
    <location>
        <begin position="7"/>
        <end position="36"/>
    </location>
</feature>
<keyword evidence="1" id="KW-0472">Membrane</keyword>
<organism evidence="2 3">
    <name type="scientific">Wolbachia pipientis</name>
    <dbReference type="NCBI Taxonomy" id="955"/>
    <lineage>
        <taxon>Bacteria</taxon>
        <taxon>Pseudomonadati</taxon>
        <taxon>Pseudomonadota</taxon>
        <taxon>Alphaproteobacteria</taxon>
        <taxon>Rickettsiales</taxon>
        <taxon>Anaplasmataceae</taxon>
        <taxon>Wolbachieae</taxon>
        <taxon>Wolbachia</taxon>
    </lineage>
</organism>